<reference evidence="5 6" key="1">
    <citation type="journal article" date="2024" name="G3 (Bethesda)">
        <title>Genome assembly of Hibiscus sabdariffa L. provides insights into metabolisms of medicinal natural products.</title>
        <authorList>
            <person name="Kim T."/>
        </authorList>
    </citation>
    <scope>NUCLEOTIDE SEQUENCE [LARGE SCALE GENOMIC DNA]</scope>
    <source>
        <strain evidence="5">TK-2024</strain>
        <tissue evidence="5">Old leaves</tissue>
    </source>
</reference>
<organism evidence="5 6">
    <name type="scientific">Hibiscus sabdariffa</name>
    <name type="common">roselle</name>
    <dbReference type="NCBI Taxonomy" id="183260"/>
    <lineage>
        <taxon>Eukaryota</taxon>
        <taxon>Viridiplantae</taxon>
        <taxon>Streptophyta</taxon>
        <taxon>Embryophyta</taxon>
        <taxon>Tracheophyta</taxon>
        <taxon>Spermatophyta</taxon>
        <taxon>Magnoliopsida</taxon>
        <taxon>eudicotyledons</taxon>
        <taxon>Gunneridae</taxon>
        <taxon>Pentapetalae</taxon>
        <taxon>rosids</taxon>
        <taxon>malvids</taxon>
        <taxon>Malvales</taxon>
        <taxon>Malvaceae</taxon>
        <taxon>Malvoideae</taxon>
        <taxon>Hibiscus</taxon>
    </lineage>
</organism>
<dbReference type="SMART" id="SM00054">
    <property type="entry name" value="EFh"/>
    <property type="match status" value="2"/>
</dbReference>
<dbReference type="Gene3D" id="1.10.238.10">
    <property type="entry name" value="EF-hand"/>
    <property type="match status" value="1"/>
</dbReference>
<sequence>MEASLNAIANAASTPSVCDATRITMASPTTPLFLCISPWTKPDLTEAFKVFDEDEDEDGDGFISAQELQAEGKEIGRVEQMICSVDQNHDGRVDFFDFKHMMQSVAGLVMNVVA</sequence>
<evidence type="ECO:0000256" key="2">
    <source>
        <dbReference type="ARBA" id="ARBA00022737"/>
    </source>
</evidence>
<dbReference type="SUPFAM" id="SSF47473">
    <property type="entry name" value="EF-hand"/>
    <property type="match status" value="1"/>
</dbReference>
<protein>
    <recommendedName>
        <fullName evidence="4">EF-hand domain-containing protein</fullName>
    </recommendedName>
</protein>
<keyword evidence="6" id="KW-1185">Reference proteome</keyword>
<keyword evidence="2" id="KW-0677">Repeat</keyword>
<keyword evidence="3" id="KW-0106">Calcium</keyword>
<dbReference type="InterPro" id="IPR039647">
    <property type="entry name" value="EF_hand_pair_protein_CML-like"/>
</dbReference>
<dbReference type="PROSITE" id="PS50222">
    <property type="entry name" value="EF_HAND_2"/>
    <property type="match status" value="1"/>
</dbReference>
<dbReference type="InterPro" id="IPR002048">
    <property type="entry name" value="EF_hand_dom"/>
</dbReference>
<dbReference type="CDD" id="cd00051">
    <property type="entry name" value="EFh"/>
    <property type="match status" value="1"/>
</dbReference>
<evidence type="ECO:0000259" key="4">
    <source>
        <dbReference type="PROSITE" id="PS50222"/>
    </source>
</evidence>
<keyword evidence="1" id="KW-0479">Metal-binding</keyword>
<dbReference type="Pfam" id="PF13499">
    <property type="entry name" value="EF-hand_7"/>
    <property type="match status" value="1"/>
</dbReference>
<name>A0ABR2T6T6_9ROSI</name>
<comment type="caution">
    <text evidence="5">The sequence shown here is derived from an EMBL/GenBank/DDBJ whole genome shotgun (WGS) entry which is preliminary data.</text>
</comment>
<dbReference type="InterPro" id="IPR011992">
    <property type="entry name" value="EF-hand-dom_pair"/>
</dbReference>
<evidence type="ECO:0000313" key="5">
    <source>
        <dbReference type="EMBL" id="KAK9033077.1"/>
    </source>
</evidence>
<feature type="domain" description="EF-hand" evidence="4">
    <location>
        <begin position="73"/>
        <end position="108"/>
    </location>
</feature>
<evidence type="ECO:0000313" key="6">
    <source>
        <dbReference type="Proteomes" id="UP001396334"/>
    </source>
</evidence>
<dbReference type="InterPro" id="IPR018247">
    <property type="entry name" value="EF_Hand_1_Ca_BS"/>
</dbReference>
<dbReference type="Proteomes" id="UP001396334">
    <property type="component" value="Unassembled WGS sequence"/>
</dbReference>
<evidence type="ECO:0000256" key="1">
    <source>
        <dbReference type="ARBA" id="ARBA00022723"/>
    </source>
</evidence>
<dbReference type="PANTHER" id="PTHR10891">
    <property type="entry name" value="EF-HAND CALCIUM-BINDING DOMAIN CONTAINING PROTEIN"/>
    <property type="match status" value="1"/>
</dbReference>
<gene>
    <name evidence="5" type="ORF">V6N11_018115</name>
</gene>
<evidence type="ECO:0000256" key="3">
    <source>
        <dbReference type="ARBA" id="ARBA00022837"/>
    </source>
</evidence>
<accession>A0ABR2T6T6</accession>
<dbReference type="PROSITE" id="PS00018">
    <property type="entry name" value="EF_HAND_1"/>
    <property type="match status" value="1"/>
</dbReference>
<dbReference type="EMBL" id="JBBPBN010000008">
    <property type="protein sequence ID" value="KAK9033077.1"/>
    <property type="molecule type" value="Genomic_DNA"/>
</dbReference>
<proteinExistence type="predicted"/>